<dbReference type="Gene3D" id="3.30.160.170">
    <property type="entry name" value="FlaG-like"/>
    <property type="match status" value="1"/>
</dbReference>
<organism evidence="1 2">
    <name type="scientific">Vogesella margarita</name>
    <dbReference type="NCBI Taxonomy" id="2984199"/>
    <lineage>
        <taxon>Bacteria</taxon>
        <taxon>Pseudomonadati</taxon>
        <taxon>Pseudomonadota</taxon>
        <taxon>Betaproteobacteria</taxon>
        <taxon>Neisseriales</taxon>
        <taxon>Chromobacteriaceae</taxon>
        <taxon>Vogesella</taxon>
    </lineage>
</organism>
<sequence length="135" mass="14125">MNPLSSFGAGLPVASTPLTVSHLPTSLPQSAASAPTVAVSATAVQPVSAATDAKAGKHATADPEALQDAVDKIEKVVNTYNRELKFSIDEDLGISVVKVMDRESGDLIRQIPSEDMLELAKGLDKLIGLFVKQEA</sequence>
<keyword evidence="1" id="KW-0966">Cell projection</keyword>
<dbReference type="RefSeq" id="WP_272770345.1">
    <property type="nucleotide sequence ID" value="NZ_JAQQLE010000001.1"/>
</dbReference>
<dbReference type="PANTHER" id="PTHR37166:SF1">
    <property type="entry name" value="PROTEIN FLAG"/>
    <property type="match status" value="1"/>
</dbReference>
<evidence type="ECO:0000313" key="2">
    <source>
        <dbReference type="Proteomes" id="UP001222030"/>
    </source>
</evidence>
<keyword evidence="1" id="KW-0969">Cilium</keyword>
<dbReference type="InterPro" id="IPR005186">
    <property type="entry name" value="FlaG"/>
</dbReference>
<dbReference type="InterPro" id="IPR035924">
    <property type="entry name" value="FlaG-like_sf"/>
</dbReference>
<reference evidence="1 2" key="1">
    <citation type="submission" date="2023-01" db="EMBL/GenBank/DDBJ databases">
        <title>Novel species of the genus Vogesella isolated from rivers.</title>
        <authorList>
            <person name="Lu H."/>
        </authorList>
    </citation>
    <scope>NUCLEOTIDE SEQUENCE [LARGE SCALE GENOMIC DNA]</scope>
    <source>
        <strain evidence="1 2">LYT5W</strain>
    </source>
</reference>
<gene>
    <name evidence="1" type="ORF">PQU96_00435</name>
</gene>
<accession>A0ABT5IJ91</accession>
<proteinExistence type="predicted"/>
<name>A0ABT5IJ91_9NEIS</name>
<evidence type="ECO:0000313" key="1">
    <source>
        <dbReference type="EMBL" id="MDC7712601.1"/>
    </source>
</evidence>
<comment type="caution">
    <text evidence="1">The sequence shown here is derived from an EMBL/GenBank/DDBJ whole genome shotgun (WGS) entry which is preliminary data.</text>
</comment>
<dbReference type="Pfam" id="PF03646">
    <property type="entry name" value="FlaG"/>
    <property type="match status" value="1"/>
</dbReference>
<keyword evidence="2" id="KW-1185">Reference proteome</keyword>
<dbReference type="PANTHER" id="PTHR37166">
    <property type="entry name" value="PROTEIN FLAG"/>
    <property type="match status" value="1"/>
</dbReference>
<dbReference type="SUPFAM" id="SSF160214">
    <property type="entry name" value="FlaG-like"/>
    <property type="match status" value="1"/>
</dbReference>
<dbReference type="Proteomes" id="UP001222030">
    <property type="component" value="Unassembled WGS sequence"/>
</dbReference>
<protein>
    <submittedName>
        <fullName evidence="1">Flagellar protein FlaG</fullName>
    </submittedName>
</protein>
<keyword evidence="1" id="KW-0282">Flagellum</keyword>
<dbReference type="EMBL" id="JAQQLE010000001">
    <property type="protein sequence ID" value="MDC7712601.1"/>
    <property type="molecule type" value="Genomic_DNA"/>
</dbReference>